<evidence type="ECO:0000256" key="8">
    <source>
        <dbReference type="ARBA" id="ARBA00023114"/>
    </source>
</evidence>
<dbReference type="RefSeq" id="WP_321099267.1">
    <property type="nucleotide sequence ID" value="NZ_JAXHPL010000006.1"/>
</dbReference>
<dbReference type="InterPro" id="IPR001702">
    <property type="entry name" value="Porin_Gram-ve"/>
</dbReference>
<evidence type="ECO:0000256" key="11">
    <source>
        <dbReference type="SAM" id="SignalP"/>
    </source>
</evidence>
<comment type="subcellular location">
    <subcellularLocation>
        <location evidence="1">Cell outer membrane</location>
        <topology evidence="1">Multi-pass membrane protein</topology>
    </subcellularLocation>
</comment>
<dbReference type="GO" id="GO:0015288">
    <property type="term" value="F:porin activity"/>
    <property type="evidence" value="ECO:0007669"/>
    <property type="project" value="UniProtKB-KW"/>
</dbReference>
<keyword evidence="6 11" id="KW-0732">Signal</keyword>
<dbReference type="PRINTS" id="PR00182">
    <property type="entry name" value="ECOLNEIPORIN"/>
</dbReference>
<accession>A0AB35UPU7</accession>
<evidence type="ECO:0000259" key="12">
    <source>
        <dbReference type="Pfam" id="PF13609"/>
    </source>
</evidence>
<comment type="subunit">
    <text evidence="2">Homotrimer.</text>
</comment>
<evidence type="ECO:0000256" key="4">
    <source>
        <dbReference type="ARBA" id="ARBA00022452"/>
    </source>
</evidence>
<keyword evidence="10" id="KW-0998">Cell outer membrane</keyword>
<dbReference type="CDD" id="cd00342">
    <property type="entry name" value="gram_neg_porins"/>
    <property type="match status" value="1"/>
</dbReference>
<dbReference type="GO" id="GO:0034220">
    <property type="term" value="P:monoatomic ion transmembrane transport"/>
    <property type="evidence" value="ECO:0007669"/>
    <property type="project" value="InterPro"/>
</dbReference>
<dbReference type="GO" id="GO:0009279">
    <property type="term" value="C:cell outer membrane"/>
    <property type="evidence" value="ECO:0007669"/>
    <property type="project" value="UniProtKB-SubCell"/>
</dbReference>
<sequence length="361" mass="39725">MKKTLCALAVGATILTPVMAAAADVQVYGRAHVSLDYLDDGKNYNEVNLSSNSSRLGFKVNQKVNDDLNVFAQIEQEVNFASGSKNDNGVDFATRDTFVGLKSNSYGQVRVGRFDSPFKVARSPVNHFGDMVGDVRNITRQGNLKFDERNANTIEYKSPSFANGFNVLAALSMHDKNQIKKDSTTGEGKDDNKAYDIALTYKAGAINAVAAYEKYEDNASNVDQDKDKLGRDSFRLAGAYDFTEQFNLGAMYQFSQHDDDKANPDVQIFGVSGEYKITPKTSVRGEYFYRDVDTKDANASLIAVGVEHKIDKTLRVYSNLSTTLNDSNSNITPWKEGRSTTVAGEKGKNATGLSLGLRYDF</sequence>
<proteinExistence type="predicted"/>
<keyword evidence="9" id="KW-0472">Membrane</keyword>
<dbReference type="GO" id="GO:0046930">
    <property type="term" value="C:pore complex"/>
    <property type="evidence" value="ECO:0007669"/>
    <property type="project" value="UniProtKB-KW"/>
</dbReference>
<evidence type="ECO:0000256" key="1">
    <source>
        <dbReference type="ARBA" id="ARBA00004571"/>
    </source>
</evidence>
<evidence type="ECO:0000313" key="14">
    <source>
        <dbReference type="Proteomes" id="UP001278995"/>
    </source>
</evidence>
<organism evidence="13 14">
    <name type="scientific">Acinetobacter faecalis</name>
    <dbReference type="NCBI Taxonomy" id="2665161"/>
    <lineage>
        <taxon>Bacteria</taxon>
        <taxon>Pseudomonadati</taxon>
        <taxon>Pseudomonadota</taxon>
        <taxon>Gammaproteobacteria</taxon>
        <taxon>Moraxellales</taxon>
        <taxon>Moraxellaceae</taxon>
        <taxon>Acinetobacter</taxon>
    </lineage>
</organism>
<evidence type="ECO:0000313" key="13">
    <source>
        <dbReference type="EMBL" id="MDY6485988.1"/>
    </source>
</evidence>
<evidence type="ECO:0000256" key="9">
    <source>
        <dbReference type="ARBA" id="ARBA00023136"/>
    </source>
</evidence>
<evidence type="ECO:0000256" key="3">
    <source>
        <dbReference type="ARBA" id="ARBA00022448"/>
    </source>
</evidence>
<name>A0AB35UPU7_9GAMM</name>
<gene>
    <name evidence="13" type="ORF">SKM51_01980</name>
</gene>
<keyword evidence="7" id="KW-0406">Ion transport</keyword>
<evidence type="ECO:0000256" key="2">
    <source>
        <dbReference type="ARBA" id="ARBA00011233"/>
    </source>
</evidence>
<feature type="signal peptide" evidence="11">
    <location>
        <begin position="1"/>
        <end position="22"/>
    </location>
</feature>
<dbReference type="Gene3D" id="2.40.160.10">
    <property type="entry name" value="Porin"/>
    <property type="match status" value="1"/>
</dbReference>
<dbReference type="SUPFAM" id="SSF56935">
    <property type="entry name" value="Porins"/>
    <property type="match status" value="1"/>
</dbReference>
<keyword evidence="3" id="KW-0813">Transport</keyword>
<protein>
    <submittedName>
        <fullName evidence="13">Porin</fullName>
    </submittedName>
</protein>
<dbReference type="PANTHER" id="PTHR34501">
    <property type="entry name" value="PROTEIN YDDL-RELATED"/>
    <property type="match status" value="1"/>
</dbReference>
<keyword evidence="8" id="KW-0626">Porin</keyword>
<dbReference type="PANTHER" id="PTHR34501:SF9">
    <property type="entry name" value="MAJOR OUTER MEMBRANE PROTEIN P.IA"/>
    <property type="match status" value="1"/>
</dbReference>
<dbReference type="Proteomes" id="UP001278995">
    <property type="component" value="Unassembled WGS sequence"/>
</dbReference>
<keyword evidence="5" id="KW-0812">Transmembrane</keyword>
<dbReference type="InterPro" id="IPR023614">
    <property type="entry name" value="Porin_dom_sf"/>
</dbReference>
<dbReference type="InterPro" id="IPR050298">
    <property type="entry name" value="Gram-neg_bact_OMP"/>
</dbReference>
<dbReference type="InterPro" id="IPR033900">
    <property type="entry name" value="Gram_neg_porin_domain"/>
</dbReference>
<dbReference type="AlphaFoldDB" id="A0AB35UPU7"/>
<keyword evidence="4" id="KW-1134">Transmembrane beta strand</keyword>
<dbReference type="EMBL" id="JAXHPL010000006">
    <property type="protein sequence ID" value="MDY6485988.1"/>
    <property type="molecule type" value="Genomic_DNA"/>
</dbReference>
<evidence type="ECO:0000256" key="6">
    <source>
        <dbReference type="ARBA" id="ARBA00022729"/>
    </source>
</evidence>
<comment type="caution">
    <text evidence="13">The sequence shown here is derived from an EMBL/GenBank/DDBJ whole genome shotgun (WGS) entry which is preliminary data.</text>
</comment>
<reference evidence="13 14" key="1">
    <citation type="submission" date="2023-11" db="EMBL/GenBank/DDBJ databases">
        <title>The common occurrence of Acinetobacte faecalis in cattle feces and its emended description.</title>
        <authorList>
            <person name="Kyselkova M."/>
            <person name="Xanthopoulou K."/>
            <person name="Shestivska V."/>
            <person name="Spanelova P."/>
            <person name="Maixnerova M."/>
            <person name="Higgins P.G."/>
            <person name="Nemec A."/>
        </authorList>
    </citation>
    <scope>NUCLEOTIDE SEQUENCE [LARGE SCALE GENOMIC DNA]</scope>
    <source>
        <strain evidence="13 14">ANC 7483</strain>
    </source>
</reference>
<dbReference type="Pfam" id="PF13609">
    <property type="entry name" value="Porin_4"/>
    <property type="match status" value="1"/>
</dbReference>
<feature type="chain" id="PRO_5044215211" evidence="11">
    <location>
        <begin position="23"/>
        <end position="361"/>
    </location>
</feature>
<feature type="domain" description="Porin" evidence="12">
    <location>
        <begin position="9"/>
        <end position="326"/>
    </location>
</feature>
<evidence type="ECO:0000256" key="5">
    <source>
        <dbReference type="ARBA" id="ARBA00022692"/>
    </source>
</evidence>
<evidence type="ECO:0000256" key="7">
    <source>
        <dbReference type="ARBA" id="ARBA00023065"/>
    </source>
</evidence>
<evidence type="ECO:0000256" key="10">
    <source>
        <dbReference type="ARBA" id="ARBA00023237"/>
    </source>
</evidence>